<name>A0A177EE83_9MICR</name>
<dbReference type="RefSeq" id="XP_067544568.1">
    <property type="nucleotide sequence ID" value="XM_067688981.1"/>
</dbReference>
<protein>
    <submittedName>
        <fullName evidence="1">Uncharacterized protein</fullName>
    </submittedName>
</protein>
<sequence length="244" mass="27781">MNILLQQVHIFDSVSTAPDPDPVNTEKKFFGLVLGMTNIRIQTLKISNLEKHVIGFNNPIPWKFVTVATLVFDNVSEYVIGFVTTSFNFNLETSLSLKLLCSDITSLTCLDNLRLTFSSVRWVPLSLTLDDLPQLKDFHSNFFFQMAKSNTCIDTLVLSNVGSGHLDLEENRMQSLFFFIGSTELNRLILPMSILKIIWCDTEYSIFYNMKAASVYIENIDDPEIDGSLGLYTHERLYNPNTIK</sequence>
<reference evidence="1 2" key="1">
    <citation type="submission" date="2016-02" db="EMBL/GenBank/DDBJ databases">
        <title>Discovery of a natural microsporidian pathogen with a broad tissue tropism in Caenorhabditis elegans.</title>
        <authorList>
            <person name="Luallen R.J."/>
            <person name="Reinke A.W."/>
            <person name="Tong L."/>
            <person name="Botts M.R."/>
            <person name="Felix M.-A."/>
            <person name="Troemel E.R."/>
        </authorList>
    </citation>
    <scope>NUCLEOTIDE SEQUENCE [LARGE SCALE GENOMIC DNA]</scope>
    <source>
        <strain evidence="1 2">JUm2807</strain>
    </source>
</reference>
<evidence type="ECO:0000313" key="2">
    <source>
        <dbReference type="Proteomes" id="UP000185944"/>
    </source>
</evidence>
<accession>A0A177EE83</accession>
<organism evidence="1 2">
    <name type="scientific">Nematocida displodere</name>
    <dbReference type="NCBI Taxonomy" id="1805483"/>
    <lineage>
        <taxon>Eukaryota</taxon>
        <taxon>Fungi</taxon>
        <taxon>Fungi incertae sedis</taxon>
        <taxon>Microsporidia</taxon>
        <taxon>Nematocida</taxon>
    </lineage>
</organism>
<evidence type="ECO:0000313" key="1">
    <source>
        <dbReference type="EMBL" id="OAG30016.1"/>
    </source>
</evidence>
<dbReference type="EMBL" id="LTDL01000038">
    <property type="protein sequence ID" value="OAG30016.1"/>
    <property type="molecule type" value="Genomic_DNA"/>
</dbReference>
<gene>
    <name evidence="1" type="ORF">NEDG_01563</name>
</gene>
<proteinExistence type="predicted"/>
<dbReference type="GeneID" id="93647913"/>
<comment type="caution">
    <text evidence="1">The sequence shown here is derived from an EMBL/GenBank/DDBJ whole genome shotgun (WGS) entry which is preliminary data.</text>
</comment>
<dbReference type="VEuPathDB" id="MicrosporidiaDB:NEDG_01563"/>
<dbReference type="Proteomes" id="UP000185944">
    <property type="component" value="Unassembled WGS sequence"/>
</dbReference>
<dbReference type="AlphaFoldDB" id="A0A177EE83"/>
<keyword evidence="2" id="KW-1185">Reference proteome</keyword>